<dbReference type="AlphaFoldDB" id="A0A173UUM7"/>
<sequence>MHFRNRVEVYISVNTGKTIKILILTPAAGSPFEHLCSQLVFTLFYILCQFKFRWCKRVFAVSNKLSIQPQSQSALCTLEGNKQTFSLHLLRNSKIFYITCSRIKMCRNLTRIDFLMSFPRILHICVLWYFIAFHLDMCRYINIFPVFAIVLFCFKSRDRTLIISRILEFPESVQRLAVRRLSVNGFLLRCIIHMIRMCIQTTVTEILRIFYHCIIKLFHRFLLLFQIIHIHYLNELLRIHSVLFQIYLV</sequence>
<keyword evidence="1" id="KW-1133">Transmembrane helix</keyword>
<evidence type="ECO:0000313" key="2">
    <source>
        <dbReference type="EMBL" id="CUN18036.1"/>
    </source>
</evidence>
<proteinExistence type="predicted"/>
<keyword evidence="1" id="KW-0812">Transmembrane</keyword>
<evidence type="ECO:0000256" key="1">
    <source>
        <dbReference type="SAM" id="Phobius"/>
    </source>
</evidence>
<name>A0A173UUM7_EUBRA</name>
<evidence type="ECO:0000313" key="3">
    <source>
        <dbReference type="Proteomes" id="UP000095492"/>
    </source>
</evidence>
<organism evidence="2 3">
    <name type="scientific">Eubacterium ramulus</name>
    <dbReference type="NCBI Taxonomy" id="39490"/>
    <lineage>
        <taxon>Bacteria</taxon>
        <taxon>Bacillati</taxon>
        <taxon>Bacillota</taxon>
        <taxon>Clostridia</taxon>
        <taxon>Eubacteriales</taxon>
        <taxon>Eubacteriaceae</taxon>
        <taxon>Eubacterium</taxon>
    </lineage>
</organism>
<accession>A0A173UUM7</accession>
<reference evidence="2 3" key="1">
    <citation type="submission" date="2015-09" db="EMBL/GenBank/DDBJ databases">
        <authorList>
            <consortium name="Pathogen Informatics"/>
        </authorList>
    </citation>
    <scope>NUCLEOTIDE SEQUENCE [LARGE SCALE GENOMIC DNA]</scope>
    <source>
        <strain evidence="2 3">2789STDY5608891</strain>
    </source>
</reference>
<dbReference type="EMBL" id="CYYA01000016">
    <property type="protein sequence ID" value="CUN18036.1"/>
    <property type="molecule type" value="Genomic_DNA"/>
</dbReference>
<feature type="transmembrane region" description="Helical" evidence="1">
    <location>
        <begin position="137"/>
        <end position="154"/>
    </location>
</feature>
<feature type="transmembrane region" description="Helical" evidence="1">
    <location>
        <begin position="209"/>
        <end position="228"/>
    </location>
</feature>
<dbReference type="Proteomes" id="UP000095492">
    <property type="component" value="Unassembled WGS sequence"/>
</dbReference>
<protein>
    <submittedName>
        <fullName evidence="2">Uncharacterized protein</fullName>
    </submittedName>
</protein>
<feature type="transmembrane region" description="Helical" evidence="1">
    <location>
        <begin position="112"/>
        <end position="131"/>
    </location>
</feature>
<keyword evidence="1" id="KW-0472">Membrane</keyword>
<gene>
    <name evidence="2" type="ORF">ERS852448_02245</name>
</gene>